<dbReference type="InterPro" id="IPR011990">
    <property type="entry name" value="TPR-like_helical_dom_sf"/>
</dbReference>
<dbReference type="Pfam" id="PF13759">
    <property type="entry name" value="2OG-FeII_Oxy_5"/>
    <property type="match status" value="1"/>
</dbReference>
<dbReference type="Gene3D" id="2.60.120.620">
    <property type="entry name" value="q2cbj1_9rhob like domain"/>
    <property type="match status" value="1"/>
</dbReference>
<organism evidence="1 2">
    <name type="scientific">Idiomarina baltica</name>
    <dbReference type="NCBI Taxonomy" id="190892"/>
    <lineage>
        <taxon>Bacteria</taxon>
        <taxon>Pseudomonadati</taxon>
        <taxon>Pseudomonadota</taxon>
        <taxon>Gammaproteobacteria</taxon>
        <taxon>Alteromonadales</taxon>
        <taxon>Idiomarinaceae</taxon>
        <taxon>Idiomarina</taxon>
    </lineage>
</organism>
<accession>A0A348WL31</accession>
<name>A0A348WL31_9GAMM</name>
<gene>
    <name evidence="1" type="ORF">DCR58_00510</name>
</gene>
<dbReference type="Pfam" id="PF13432">
    <property type="entry name" value="TPR_16"/>
    <property type="match status" value="1"/>
</dbReference>
<proteinExistence type="predicted"/>
<sequence length="490" mass="54938">MITHANTLIANGDIEQAITFLDSHFASNELDHEACLLLGKLLFEQQQVPESVTVFKAVSATLPDRVDVLFALAQSQFLAGYHASQTFQNIISLAPEHRQAWHGYALAVASEGNSEQAEKFLCSQLNTYSDWADGHKLLSTLRYLRGDHDSFLVTYQDAIKQHPGHIALNQNYFNLLLQNKQWDDARSFIDQLERDNTFPEFSAIAKVIIATETEQTKSISTLIQATQNIDDTALDLALVRYHIKNGDLHQAESIAMQRVAKSSALVFIPYLSLIWRVTKSPYYTWLEHNDGLIKSLPVGLSSNEIDELKQELNKLHTSKSPFIEQSVRGGTQTDQHLFLRHEPIFRTLRDKLKRVVKDYVSTLPAGDATHPLLGKPRAATLQEQVKFSGSWSVKLGAQGHNVSHTHPKGWISSALHLQLPDFDNEQQSDAGYIQFGTPPPELKLNLKPTLQLKPKVGNVVLFPSTAWHSTVPFDDGERLVVAFDVQAPRV</sequence>
<dbReference type="InterPro" id="IPR012668">
    <property type="entry name" value="CHP02466"/>
</dbReference>
<evidence type="ECO:0000313" key="1">
    <source>
        <dbReference type="EMBL" id="HAR55243.1"/>
    </source>
</evidence>
<dbReference type="EMBL" id="DMUP01000014">
    <property type="protein sequence ID" value="HAR55243.1"/>
    <property type="molecule type" value="Genomic_DNA"/>
</dbReference>
<reference evidence="1 2" key="1">
    <citation type="journal article" date="2018" name="Nat. Biotechnol.">
        <title>A standardized bacterial taxonomy based on genome phylogeny substantially revises the tree of life.</title>
        <authorList>
            <person name="Parks D.H."/>
            <person name="Chuvochina M."/>
            <person name="Waite D.W."/>
            <person name="Rinke C."/>
            <person name="Skarshewski A."/>
            <person name="Chaumeil P.A."/>
            <person name="Hugenholtz P."/>
        </authorList>
    </citation>
    <scope>NUCLEOTIDE SEQUENCE [LARGE SCALE GENOMIC DNA]</scope>
    <source>
        <strain evidence="1">UBA9360</strain>
    </source>
</reference>
<dbReference type="AlphaFoldDB" id="A0A348WL31"/>
<dbReference type="Gene3D" id="1.25.40.10">
    <property type="entry name" value="Tetratricopeptide repeat domain"/>
    <property type="match status" value="1"/>
</dbReference>
<dbReference type="Pfam" id="PF14559">
    <property type="entry name" value="TPR_19"/>
    <property type="match status" value="1"/>
</dbReference>
<comment type="caution">
    <text evidence="1">The sequence shown here is derived from an EMBL/GenBank/DDBJ whole genome shotgun (WGS) entry which is preliminary data.</text>
</comment>
<dbReference type="SUPFAM" id="SSF48452">
    <property type="entry name" value="TPR-like"/>
    <property type="match status" value="1"/>
</dbReference>
<evidence type="ECO:0000313" key="2">
    <source>
        <dbReference type="Proteomes" id="UP000262878"/>
    </source>
</evidence>
<protein>
    <submittedName>
        <fullName evidence="1">Uncharacterized protein</fullName>
    </submittedName>
</protein>
<dbReference type="Proteomes" id="UP000262878">
    <property type="component" value="Unassembled WGS sequence"/>
</dbReference>